<keyword evidence="1" id="KW-0812">Transmembrane</keyword>
<dbReference type="STRING" id="333140.AWW68_15265"/>
<feature type="transmembrane region" description="Helical" evidence="1">
    <location>
        <begin position="88"/>
        <end position="106"/>
    </location>
</feature>
<evidence type="ECO:0000256" key="1">
    <source>
        <dbReference type="SAM" id="Phobius"/>
    </source>
</evidence>
<dbReference type="EMBL" id="LRPC01000028">
    <property type="protein sequence ID" value="KYG74018.1"/>
    <property type="molecule type" value="Genomic_DNA"/>
</dbReference>
<comment type="caution">
    <text evidence="2">The sequence shown here is derived from an EMBL/GenBank/DDBJ whole genome shotgun (WGS) entry which is preliminary data.</text>
</comment>
<organism evidence="2 3">
    <name type="scientific">Roseivirga spongicola</name>
    <dbReference type="NCBI Taxonomy" id="333140"/>
    <lineage>
        <taxon>Bacteria</taxon>
        <taxon>Pseudomonadati</taxon>
        <taxon>Bacteroidota</taxon>
        <taxon>Cytophagia</taxon>
        <taxon>Cytophagales</taxon>
        <taxon>Roseivirgaceae</taxon>
        <taxon>Roseivirga</taxon>
    </lineage>
</organism>
<evidence type="ECO:0000313" key="3">
    <source>
        <dbReference type="Proteomes" id="UP000075606"/>
    </source>
</evidence>
<dbReference type="OrthoDB" id="840371at2"/>
<keyword evidence="1" id="KW-1133">Transmembrane helix</keyword>
<protein>
    <submittedName>
        <fullName evidence="2">Uncharacterized protein</fullName>
    </submittedName>
</protein>
<keyword evidence="3" id="KW-1185">Reference proteome</keyword>
<reference evidence="2 3" key="1">
    <citation type="submission" date="2016-01" db="EMBL/GenBank/DDBJ databases">
        <title>Genome sequencing of Roseivirga spongicola UST030701-084.</title>
        <authorList>
            <person name="Selvaratnam C."/>
            <person name="Thevarajoo S."/>
            <person name="Goh K.M."/>
            <person name="Ee R."/>
            <person name="Chan K.-G."/>
            <person name="Chong C.S."/>
        </authorList>
    </citation>
    <scope>NUCLEOTIDE SEQUENCE [LARGE SCALE GENOMIC DNA]</scope>
    <source>
        <strain evidence="2 3">UST030701-084</strain>
    </source>
</reference>
<evidence type="ECO:0000313" key="2">
    <source>
        <dbReference type="EMBL" id="KYG74018.1"/>
    </source>
</evidence>
<accession>A0A150X5N0</accession>
<gene>
    <name evidence="2" type="ORF">AWW68_15265</name>
</gene>
<proteinExistence type="predicted"/>
<dbReference type="AlphaFoldDB" id="A0A150X5N0"/>
<sequence length="183" mass="21020">MDSKTSELLKKYWETETSLQEEQELKQLLASSEDAQLEEEKTLFAHFDEKKNAELDESFDAELFAQIDQLEEQKGAKVISLKDYFRQYASIAAAVVVLFISGAIYFQQQQQYQVEDTFEDPELAYAELKKQLLMVSRYMNKGQNTLNELTNLSKGTDELQDFAKLGEASEGLNMLSEMNVENN</sequence>
<name>A0A150X5N0_9BACT</name>
<dbReference type="RefSeq" id="WP_068223301.1">
    <property type="nucleotide sequence ID" value="NZ_CP139724.1"/>
</dbReference>
<dbReference type="Proteomes" id="UP000075606">
    <property type="component" value="Unassembled WGS sequence"/>
</dbReference>
<keyword evidence="1" id="KW-0472">Membrane</keyword>